<proteinExistence type="predicted"/>
<feature type="transmembrane region" description="Helical" evidence="8">
    <location>
        <begin position="180"/>
        <end position="213"/>
    </location>
</feature>
<reference evidence="10 11" key="1">
    <citation type="submission" date="2019-03" db="EMBL/GenBank/DDBJ databases">
        <title>Genomics of glacier-inhabiting Cryobacterium strains.</title>
        <authorList>
            <person name="Liu Q."/>
            <person name="Xin Y.-H."/>
        </authorList>
    </citation>
    <scope>NUCLEOTIDE SEQUENCE [LARGE SCALE GENOMIC DNA]</scope>
    <source>
        <strain evidence="10 11">MDT1-3</strain>
    </source>
</reference>
<dbReference type="Pfam" id="PF13231">
    <property type="entry name" value="PMT_2"/>
    <property type="match status" value="1"/>
</dbReference>
<comment type="subcellular location">
    <subcellularLocation>
        <location evidence="1">Cell membrane</location>
        <topology evidence="1">Multi-pass membrane protein</topology>
    </subcellularLocation>
</comment>
<keyword evidence="2" id="KW-1003">Cell membrane</keyword>
<name>A0A4R8WHG0_9MICO</name>
<feature type="transmembrane region" description="Helical" evidence="8">
    <location>
        <begin position="65"/>
        <end position="88"/>
    </location>
</feature>
<evidence type="ECO:0000256" key="3">
    <source>
        <dbReference type="ARBA" id="ARBA00022676"/>
    </source>
</evidence>
<feature type="domain" description="Glycosyltransferase RgtA/B/C/D-like" evidence="9">
    <location>
        <begin position="82"/>
        <end position="242"/>
    </location>
</feature>
<evidence type="ECO:0000256" key="4">
    <source>
        <dbReference type="ARBA" id="ARBA00022679"/>
    </source>
</evidence>
<feature type="transmembrane region" description="Helical" evidence="8">
    <location>
        <begin position="276"/>
        <end position="294"/>
    </location>
</feature>
<evidence type="ECO:0000256" key="7">
    <source>
        <dbReference type="ARBA" id="ARBA00023136"/>
    </source>
</evidence>
<keyword evidence="5 8" id="KW-0812">Transmembrane</keyword>
<dbReference type="OrthoDB" id="5318634at2"/>
<keyword evidence="6 8" id="KW-1133">Transmembrane helix</keyword>
<dbReference type="GO" id="GO:0016763">
    <property type="term" value="F:pentosyltransferase activity"/>
    <property type="evidence" value="ECO:0007669"/>
    <property type="project" value="TreeGrafter"/>
</dbReference>
<evidence type="ECO:0000259" key="9">
    <source>
        <dbReference type="Pfam" id="PF13231"/>
    </source>
</evidence>
<dbReference type="AlphaFoldDB" id="A0A4R8WHG0"/>
<feature type="transmembrane region" description="Helical" evidence="8">
    <location>
        <begin position="124"/>
        <end position="144"/>
    </location>
</feature>
<keyword evidence="3" id="KW-0328">Glycosyltransferase</keyword>
<feature type="transmembrane region" description="Helical" evidence="8">
    <location>
        <begin position="225"/>
        <end position="245"/>
    </location>
</feature>
<organism evidence="10 11">
    <name type="scientific">Cryobacterium algoritolerans</name>
    <dbReference type="NCBI Taxonomy" id="1259184"/>
    <lineage>
        <taxon>Bacteria</taxon>
        <taxon>Bacillati</taxon>
        <taxon>Actinomycetota</taxon>
        <taxon>Actinomycetes</taxon>
        <taxon>Micrococcales</taxon>
        <taxon>Microbacteriaceae</taxon>
        <taxon>Cryobacterium</taxon>
    </lineage>
</organism>
<sequence>MSFLSVLPTTEAHPGPSVPPARGPLLPAALLGLLGILVSALGSWQPSYWGDEAASVMSAERSLPSLFRMLGNVDAVHGTYYLILHFWIQAFGATEFSTRLPSAMAIGLATAGTYLLARRLTGTTVAMISALVFVLLPRVTYMGAEARSTAMATALSVWLVVLLVHIVCKPCTGRLARAGMWAGYAALLATGIYMFLYVVLLIPVLAIAVFLLTPRDTRRTATFRAWAVSSVAGLFLALPVMIASVQQREQIAFIGRRPQIAVLDAAVRQWFGNTPLAVVAWGLVGVAIVTVYLLRGRRAAMPATKHALTIALAWMLFPSAVLLVGTHVVTPMYSLRYLSICTPAAAIAVGIGIAWLKPRWAQASVLVLIVSLMLPIYQAQRGKYGKNSGSDWRQAADIVQAGARPGDAIVFDESVRPSRKPRLALHLYPSAFQDMRDVTLARAYDATGSLWDVTLPLASVGDRLTGTNTVWVLQYKGSKEFTSGNDIRTLQQLGFTVTGSTTVNRTIIIELTR</sequence>
<gene>
    <name evidence="10" type="ORF">E3O19_15940</name>
</gene>
<feature type="transmembrane region" description="Helical" evidence="8">
    <location>
        <begin position="306"/>
        <end position="325"/>
    </location>
</feature>
<dbReference type="GO" id="GO:0005886">
    <property type="term" value="C:plasma membrane"/>
    <property type="evidence" value="ECO:0007669"/>
    <property type="project" value="UniProtKB-SubCell"/>
</dbReference>
<feature type="transmembrane region" description="Helical" evidence="8">
    <location>
        <begin position="337"/>
        <end position="354"/>
    </location>
</feature>
<evidence type="ECO:0000313" key="10">
    <source>
        <dbReference type="EMBL" id="TFC09845.1"/>
    </source>
</evidence>
<evidence type="ECO:0000256" key="6">
    <source>
        <dbReference type="ARBA" id="ARBA00022989"/>
    </source>
</evidence>
<accession>A0A4R8WHG0</accession>
<keyword evidence="4" id="KW-0808">Transferase</keyword>
<dbReference type="PANTHER" id="PTHR33908">
    <property type="entry name" value="MANNOSYLTRANSFERASE YKCB-RELATED"/>
    <property type="match status" value="1"/>
</dbReference>
<keyword evidence="11" id="KW-1185">Reference proteome</keyword>
<dbReference type="PANTHER" id="PTHR33908:SF3">
    <property type="entry name" value="UNDECAPRENYL PHOSPHATE-ALPHA-4-AMINO-4-DEOXY-L-ARABINOSE ARABINOSYL TRANSFERASE"/>
    <property type="match status" value="1"/>
</dbReference>
<protein>
    <recommendedName>
        <fullName evidence="9">Glycosyltransferase RgtA/B/C/D-like domain-containing protein</fullName>
    </recommendedName>
</protein>
<dbReference type="EMBL" id="SOFP01000079">
    <property type="protein sequence ID" value="TFC09845.1"/>
    <property type="molecule type" value="Genomic_DNA"/>
</dbReference>
<evidence type="ECO:0000256" key="5">
    <source>
        <dbReference type="ARBA" id="ARBA00022692"/>
    </source>
</evidence>
<feature type="transmembrane region" description="Helical" evidence="8">
    <location>
        <begin position="360"/>
        <end position="377"/>
    </location>
</feature>
<comment type="caution">
    <text evidence="10">The sequence shown here is derived from an EMBL/GenBank/DDBJ whole genome shotgun (WGS) entry which is preliminary data.</text>
</comment>
<keyword evidence="7 8" id="KW-0472">Membrane</keyword>
<dbReference type="GO" id="GO:0009103">
    <property type="term" value="P:lipopolysaccharide biosynthetic process"/>
    <property type="evidence" value="ECO:0007669"/>
    <property type="project" value="UniProtKB-ARBA"/>
</dbReference>
<dbReference type="InterPro" id="IPR038731">
    <property type="entry name" value="RgtA/B/C-like"/>
</dbReference>
<feature type="transmembrane region" description="Helical" evidence="8">
    <location>
        <begin position="25"/>
        <end position="44"/>
    </location>
</feature>
<evidence type="ECO:0000256" key="1">
    <source>
        <dbReference type="ARBA" id="ARBA00004651"/>
    </source>
</evidence>
<feature type="transmembrane region" description="Helical" evidence="8">
    <location>
        <begin position="150"/>
        <end position="168"/>
    </location>
</feature>
<dbReference type="Proteomes" id="UP000298412">
    <property type="component" value="Unassembled WGS sequence"/>
</dbReference>
<dbReference type="RefSeq" id="WP_134569270.1">
    <property type="nucleotide sequence ID" value="NZ_SOFP01000079.1"/>
</dbReference>
<evidence type="ECO:0000256" key="2">
    <source>
        <dbReference type="ARBA" id="ARBA00022475"/>
    </source>
</evidence>
<evidence type="ECO:0000256" key="8">
    <source>
        <dbReference type="SAM" id="Phobius"/>
    </source>
</evidence>
<dbReference type="InterPro" id="IPR050297">
    <property type="entry name" value="LipidA_mod_glycosyltrf_83"/>
</dbReference>
<dbReference type="GO" id="GO:0010041">
    <property type="term" value="P:response to iron(III) ion"/>
    <property type="evidence" value="ECO:0007669"/>
    <property type="project" value="TreeGrafter"/>
</dbReference>
<evidence type="ECO:0000313" key="11">
    <source>
        <dbReference type="Proteomes" id="UP000298412"/>
    </source>
</evidence>